<dbReference type="GO" id="GO:0046872">
    <property type="term" value="F:metal ion binding"/>
    <property type="evidence" value="ECO:0007669"/>
    <property type="project" value="InterPro"/>
</dbReference>
<dbReference type="AlphaFoldDB" id="A0AAN8ZY71"/>
<reference evidence="1 2" key="1">
    <citation type="submission" date="2023-11" db="EMBL/GenBank/DDBJ databases">
        <title>Halocaridina rubra genome assembly.</title>
        <authorList>
            <person name="Smith C."/>
        </authorList>
    </citation>
    <scope>NUCLEOTIDE SEQUENCE [LARGE SCALE GENOMIC DNA]</scope>
    <source>
        <strain evidence="1">EP-1</strain>
        <tissue evidence="1">Whole</tissue>
    </source>
</reference>
<proteinExistence type="predicted"/>
<evidence type="ECO:0000313" key="2">
    <source>
        <dbReference type="Proteomes" id="UP001381693"/>
    </source>
</evidence>
<dbReference type="EMBL" id="JAXCGZ010022807">
    <property type="protein sequence ID" value="KAK7023548.1"/>
    <property type="molecule type" value="Genomic_DNA"/>
</dbReference>
<protein>
    <submittedName>
        <fullName evidence="1">Uncharacterized protein</fullName>
    </submittedName>
</protein>
<dbReference type="PANTHER" id="PTHR43016:SF16">
    <property type="entry name" value="METALLOPROTEASE, PUTATIVE (AFU_ORTHOLOGUE AFUA_4G07610)-RELATED"/>
    <property type="match status" value="1"/>
</dbReference>
<name>A0AAN8ZY71_HALRR</name>
<dbReference type="Proteomes" id="UP001381693">
    <property type="component" value="Unassembled WGS sequence"/>
</dbReference>
<organism evidence="1 2">
    <name type="scientific">Halocaridina rubra</name>
    <name type="common">Hawaiian red shrimp</name>
    <dbReference type="NCBI Taxonomy" id="373956"/>
    <lineage>
        <taxon>Eukaryota</taxon>
        <taxon>Metazoa</taxon>
        <taxon>Ecdysozoa</taxon>
        <taxon>Arthropoda</taxon>
        <taxon>Crustacea</taxon>
        <taxon>Multicrustacea</taxon>
        <taxon>Malacostraca</taxon>
        <taxon>Eumalacostraca</taxon>
        <taxon>Eucarida</taxon>
        <taxon>Decapoda</taxon>
        <taxon>Pleocyemata</taxon>
        <taxon>Caridea</taxon>
        <taxon>Atyoidea</taxon>
        <taxon>Atyidae</taxon>
        <taxon>Halocaridina</taxon>
    </lineage>
</organism>
<keyword evidence="2" id="KW-1185">Reference proteome</keyword>
<dbReference type="InterPro" id="IPR011249">
    <property type="entry name" value="Metalloenz_LuxS/M16"/>
</dbReference>
<evidence type="ECO:0000313" key="1">
    <source>
        <dbReference type="EMBL" id="KAK7023548.1"/>
    </source>
</evidence>
<sequence length="338" mass="38691">MTVTVCLHSKCIYCDQKPRVVADTNLNQLTILRQQKFLTSLLERLDTEENIVLKEMEEVCEKFLEKRRDTLWAFMNVEKVPDRVDRKVLRSVLRLYGISGSLLDNVKDLNMNSRACLRFGNGMSDWFEVRSTIVHKDRIVIHMATDTEKLSTIVEPMYPWTNFITGADTPEDKPLNIIPDSQLLSQENLGNVTGFITGLGSIESSYLLQTSYCVTSFRDWDLPAILTAIQYLTQLEGPMWKGIRGKGLAYGLYMYLVPYEGTINLELYKAAQVTDAYKEALNIIYNHINGSTSWDNDILESARSSLIYKVIDREADVSGLLQQSLLAYFKKVPHTYNR</sequence>
<dbReference type="Gene3D" id="3.30.830.10">
    <property type="entry name" value="Metalloenzyme, LuxS/M16 peptidase-like"/>
    <property type="match status" value="1"/>
</dbReference>
<gene>
    <name evidence="1" type="ORF">SK128_010059</name>
</gene>
<accession>A0AAN8ZY71</accession>
<comment type="caution">
    <text evidence="1">The sequence shown here is derived from an EMBL/GenBank/DDBJ whole genome shotgun (WGS) entry which is preliminary data.</text>
</comment>
<dbReference type="PANTHER" id="PTHR43016">
    <property type="entry name" value="PRESEQUENCE PROTEASE"/>
    <property type="match status" value="1"/>
</dbReference>
<dbReference type="SUPFAM" id="SSF63411">
    <property type="entry name" value="LuxS/MPP-like metallohydrolase"/>
    <property type="match status" value="1"/>
</dbReference>